<protein>
    <recommendedName>
        <fullName evidence="3">Non-haem dioxygenase N-terminal domain-containing protein</fullName>
    </recommendedName>
</protein>
<keyword evidence="2" id="KW-1185">Reference proteome</keyword>
<dbReference type="AlphaFoldDB" id="A0A8T3BGW7"/>
<dbReference type="SMR" id="A0A8T3BGW7"/>
<name>A0A8T3BGW7_DENNO</name>
<reference evidence="1" key="1">
    <citation type="journal article" date="2022" name="Front. Genet.">
        <title>Chromosome-Scale Assembly of the Dendrobium nobile Genome Provides Insights Into the Molecular Mechanism of the Biosynthesis of the Medicinal Active Ingredient of Dendrobium.</title>
        <authorList>
            <person name="Xu Q."/>
            <person name="Niu S.-C."/>
            <person name="Li K.-L."/>
            <person name="Zheng P.-J."/>
            <person name="Zhang X.-J."/>
            <person name="Jia Y."/>
            <person name="Liu Y."/>
            <person name="Niu Y.-X."/>
            <person name="Yu L.-H."/>
            <person name="Chen D.-F."/>
            <person name="Zhang G.-Q."/>
        </authorList>
    </citation>
    <scope>NUCLEOTIDE SEQUENCE</scope>
    <source>
        <tissue evidence="1">Leaf</tissue>
    </source>
</reference>
<sequence length="111" mass="12742">MGYLSGVERKNLELPIVDLSGLDMTRFDEKSWEIARSKIAEALETYGCFEVVYDEVAKLGVMERLNAPTHRVKLKSETEKRYAVIFSTKPKFTKFINEERIDDALKAYCGV</sequence>
<proteinExistence type="predicted"/>
<evidence type="ECO:0000313" key="2">
    <source>
        <dbReference type="Proteomes" id="UP000829196"/>
    </source>
</evidence>
<organism evidence="1 2">
    <name type="scientific">Dendrobium nobile</name>
    <name type="common">Orchid</name>
    <dbReference type="NCBI Taxonomy" id="94219"/>
    <lineage>
        <taxon>Eukaryota</taxon>
        <taxon>Viridiplantae</taxon>
        <taxon>Streptophyta</taxon>
        <taxon>Embryophyta</taxon>
        <taxon>Tracheophyta</taxon>
        <taxon>Spermatophyta</taxon>
        <taxon>Magnoliopsida</taxon>
        <taxon>Liliopsida</taxon>
        <taxon>Asparagales</taxon>
        <taxon>Orchidaceae</taxon>
        <taxon>Epidendroideae</taxon>
        <taxon>Malaxideae</taxon>
        <taxon>Dendrobiinae</taxon>
        <taxon>Dendrobium</taxon>
    </lineage>
</organism>
<accession>A0A8T3BGW7</accession>
<dbReference type="EMBL" id="JAGYWB010000009">
    <property type="protein sequence ID" value="KAI0510298.1"/>
    <property type="molecule type" value="Genomic_DNA"/>
</dbReference>
<comment type="caution">
    <text evidence="1">The sequence shown here is derived from an EMBL/GenBank/DDBJ whole genome shotgun (WGS) entry which is preliminary data.</text>
</comment>
<dbReference type="Proteomes" id="UP000829196">
    <property type="component" value="Unassembled WGS sequence"/>
</dbReference>
<evidence type="ECO:0000313" key="1">
    <source>
        <dbReference type="EMBL" id="KAI0510298.1"/>
    </source>
</evidence>
<dbReference type="OrthoDB" id="288590at2759"/>
<dbReference type="SUPFAM" id="SSF51197">
    <property type="entry name" value="Clavaminate synthase-like"/>
    <property type="match status" value="1"/>
</dbReference>
<gene>
    <name evidence="1" type="ORF">KFK09_010899</name>
</gene>
<evidence type="ECO:0008006" key="3">
    <source>
        <dbReference type="Google" id="ProtNLM"/>
    </source>
</evidence>